<sequence length="163" mass="18770">METLATLLTGSDRRECLLEFETFENSDPAKDVCGFCKRHLNQISISKDKTEEQKLVTNLPVHKLRAKQFYKLLNENLENAITFCFDLQQVQSLPRVPISKVSYAQQLPFYAFCVTDVTTRHPVFYTWTENRASRGSVEISSALLDFVRNVNIPEDVSTIQSFR</sequence>
<name>A0A8K0G8N1_IGNLU</name>
<dbReference type="PANTHER" id="PTHR10773:SF19">
    <property type="match status" value="1"/>
</dbReference>
<evidence type="ECO:0000313" key="1">
    <source>
        <dbReference type="EMBL" id="KAF2890249.1"/>
    </source>
</evidence>
<dbReference type="Proteomes" id="UP000801492">
    <property type="component" value="Unassembled WGS sequence"/>
</dbReference>
<proteinExistence type="predicted"/>
<keyword evidence="2" id="KW-1185">Reference proteome</keyword>
<protein>
    <submittedName>
        <fullName evidence="1">Uncharacterized protein</fullName>
    </submittedName>
</protein>
<reference evidence="1" key="1">
    <citation type="submission" date="2019-08" db="EMBL/GenBank/DDBJ databases">
        <title>The genome of the North American firefly Photinus pyralis.</title>
        <authorList>
            <consortium name="Photinus pyralis genome working group"/>
            <person name="Fallon T.R."/>
            <person name="Sander Lower S.E."/>
            <person name="Weng J.-K."/>
        </authorList>
    </citation>
    <scope>NUCLEOTIDE SEQUENCE</scope>
    <source>
        <strain evidence="1">TRF0915ILg1</strain>
        <tissue evidence="1">Whole body</tissue>
    </source>
</reference>
<accession>A0A8K0G8N1</accession>
<evidence type="ECO:0000313" key="2">
    <source>
        <dbReference type="Proteomes" id="UP000801492"/>
    </source>
</evidence>
<dbReference type="OrthoDB" id="6779103at2759"/>
<dbReference type="AlphaFoldDB" id="A0A8K0G8N1"/>
<gene>
    <name evidence="1" type="ORF">ILUMI_15924</name>
</gene>
<dbReference type="PANTHER" id="PTHR10773">
    <property type="entry name" value="DNA-DIRECTED RNA POLYMERASES I, II, AND III SUBUNIT RPABC2"/>
    <property type="match status" value="1"/>
</dbReference>
<dbReference type="EMBL" id="VTPC01055941">
    <property type="protein sequence ID" value="KAF2890249.1"/>
    <property type="molecule type" value="Genomic_DNA"/>
</dbReference>
<organism evidence="1 2">
    <name type="scientific">Ignelater luminosus</name>
    <name type="common">Cucubano</name>
    <name type="synonym">Pyrophorus luminosus</name>
    <dbReference type="NCBI Taxonomy" id="2038154"/>
    <lineage>
        <taxon>Eukaryota</taxon>
        <taxon>Metazoa</taxon>
        <taxon>Ecdysozoa</taxon>
        <taxon>Arthropoda</taxon>
        <taxon>Hexapoda</taxon>
        <taxon>Insecta</taxon>
        <taxon>Pterygota</taxon>
        <taxon>Neoptera</taxon>
        <taxon>Endopterygota</taxon>
        <taxon>Coleoptera</taxon>
        <taxon>Polyphaga</taxon>
        <taxon>Elateriformia</taxon>
        <taxon>Elateroidea</taxon>
        <taxon>Elateridae</taxon>
        <taxon>Agrypninae</taxon>
        <taxon>Pyrophorini</taxon>
        <taxon>Ignelater</taxon>
    </lineage>
</organism>
<comment type="caution">
    <text evidence="1">The sequence shown here is derived from an EMBL/GenBank/DDBJ whole genome shotgun (WGS) entry which is preliminary data.</text>
</comment>